<gene>
    <name evidence="1" type="ORF">TKK_013533</name>
</gene>
<keyword evidence="2" id="KW-1185">Reference proteome</keyword>
<sequence length="75" mass="8448">MLSPLTLRPLLASPLKRRALLHSSPPCGISQSARTRFLYKRGPRPREAKSSLGCQPEHIYSRPRVRGDELLRVAT</sequence>
<dbReference type="Proteomes" id="UP001627154">
    <property type="component" value="Unassembled WGS sequence"/>
</dbReference>
<comment type="caution">
    <text evidence="1">The sequence shown here is derived from an EMBL/GenBank/DDBJ whole genome shotgun (WGS) entry which is preliminary data.</text>
</comment>
<evidence type="ECO:0000313" key="2">
    <source>
        <dbReference type="Proteomes" id="UP001627154"/>
    </source>
</evidence>
<evidence type="ECO:0000313" key="1">
    <source>
        <dbReference type="EMBL" id="KAL3391597.1"/>
    </source>
</evidence>
<proteinExistence type="predicted"/>
<reference evidence="1 2" key="1">
    <citation type="journal article" date="2024" name="bioRxiv">
        <title>A reference genome for Trichogramma kaykai: A tiny desert-dwelling parasitoid wasp with competing sex-ratio distorters.</title>
        <authorList>
            <person name="Culotta J."/>
            <person name="Lindsey A.R."/>
        </authorList>
    </citation>
    <scope>NUCLEOTIDE SEQUENCE [LARGE SCALE GENOMIC DNA]</scope>
    <source>
        <strain evidence="1 2">KSX58</strain>
    </source>
</reference>
<name>A0ABD2WER0_9HYME</name>
<dbReference type="AlphaFoldDB" id="A0ABD2WER0"/>
<protein>
    <submittedName>
        <fullName evidence="1">Uncharacterized protein</fullName>
    </submittedName>
</protein>
<dbReference type="EMBL" id="JBJJXI010000108">
    <property type="protein sequence ID" value="KAL3391597.1"/>
    <property type="molecule type" value="Genomic_DNA"/>
</dbReference>
<organism evidence="1 2">
    <name type="scientific">Trichogramma kaykai</name>
    <dbReference type="NCBI Taxonomy" id="54128"/>
    <lineage>
        <taxon>Eukaryota</taxon>
        <taxon>Metazoa</taxon>
        <taxon>Ecdysozoa</taxon>
        <taxon>Arthropoda</taxon>
        <taxon>Hexapoda</taxon>
        <taxon>Insecta</taxon>
        <taxon>Pterygota</taxon>
        <taxon>Neoptera</taxon>
        <taxon>Endopterygota</taxon>
        <taxon>Hymenoptera</taxon>
        <taxon>Apocrita</taxon>
        <taxon>Proctotrupomorpha</taxon>
        <taxon>Chalcidoidea</taxon>
        <taxon>Trichogrammatidae</taxon>
        <taxon>Trichogramma</taxon>
    </lineage>
</organism>
<accession>A0ABD2WER0</accession>